<comment type="caution">
    <text evidence="1">The sequence shown here is derived from an EMBL/GenBank/DDBJ whole genome shotgun (WGS) entry which is preliminary data.</text>
</comment>
<dbReference type="Proteomes" id="UP000005244">
    <property type="component" value="Unassembled WGS sequence"/>
</dbReference>
<accession>J4WGB1</accession>
<gene>
    <name evidence="1" type="ORF">HMPREF1143_0629</name>
</gene>
<sequence length="48" mass="5615">MLSLFLILVITIIFYKVLVRKPAFSCKYIEDEYICVSVFSDILIELLV</sequence>
<proteinExistence type="predicted"/>
<evidence type="ECO:0000313" key="2">
    <source>
        <dbReference type="Proteomes" id="UP000005244"/>
    </source>
</evidence>
<keyword evidence="2" id="KW-1185">Reference proteome</keyword>
<name>J4WGB1_9FIRM</name>
<protein>
    <submittedName>
        <fullName evidence="1">Uncharacterized protein</fullName>
    </submittedName>
</protein>
<reference evidence="1 2" key="1">
    <citation type="submission" date="2012-07" db="EMBL/GenBank/DDBJ databases">
        <authorList>
            <person name="Durkin A.S."/>
            <person name="McCorrison J."/>
            <person name="Torralba M."/>
            <person name="Gillis M."/>
            <person name="Methe B."/>
            <person name="Sutton G."/>
            <person name="Nelson K.E."/>
        </authorList>
    </citation>
    <scope>NUCLEOTIDE SEQUENCE [LARGE SCALE GENOMIC DNA]</scope>
    <source>
        <strain evidence="1 2">OBRC8</strain>
    </source>
</reference>
<evidence type="ECO:0000313" key="1">
    <source>
        <dbReference type="EMBL" id="EJU24251.1"/>
    </source>
</evidence>
<dbReference type="EMBL" id="ALNK01000006">
    <property type="protein sequence ID" value="EJU24251.1"/>
    <property type="molecule type" value="Genomic_DNA"/>
</dbReference>
<organism evidence="1 2">
    <name type="scientific">Peptoanaerobacter stomatis</name>
    <dbReference type="NCBI Taxonomy" id="796937"/>
    <lineage>
        <taxon>Bacteria</taxon>
        <taxon>Bacillati</taxon>
        <taxon>Bacillota</taxon>
        <taxon>Clostridia</taxon>
        <taxon>Peptostreptococcales</taxon>
        <taxon>Filifactoraceae</taxon>
        <taxon>Peptoanaerobacter</taxon>
    </lineage>
</organism>
<dbReference type="AlphaFoldDB" id="J4WGB1"/>